<keyword evidence="6" id="KW-1185">Reference proteome</keyword>
<evidence type="ECO:0000313" key="5">
    <source>
        <dbReference type="EMBL" id="RVV99047.1"/>
    </source>
</evidence>
<dbReference type="RefSeq" id="WP_127906280.1">
    <property type="nucleotide sequence ID" value="NZ_RQXX01000002.1"/>
</dbReference>
<keyword evidence="2" id="KW-0238">DNA-binding</keyword>
<dbReference type="PANTHER" id="PTHR33204:SF39">
    <property type="entry name" value="TRANSCRIPTIONAL REGULATORY PROTEIN"/>
    <property type="match status" value="1"/>
</dbReference>
<dbReference type="PANTHER" id="PTHR33204">
    <property type="entry name" value="TRANSCRIPTIONAL REGULATOR, MARR FAMILY"/>
    <property type="match status" value="1"/>
</dbReference>
<dbReference type="GO" id="GO:0003677">
    <property type="term" value="F:DNA binding"/>
    <property type="evidence" value="ECO:0007669"/>
    <property type="project" value="UniProtKB-KW"/>
</dbReference>
<evidence type="ECO:0000256" key="3">
    <source>
        <dbReference type="ARBA" id="ARBA00023163"/>
    </source>
</evidence>
<dbReference type="InterPro" id="IPR036390">
    <property type="entry name" value="WH_DNA-bd_sf"/>
</dbReference>
<dbReference type="InterPro" id="IPR002577">
    <property type="entry name" value="HTH_HxlR"/>
</dbReference>
<keyword evidence="1" id="KW-0805">Transcription regulation</keyword>
<dbReference type="EMBL" id="RQXX01000002">
    <property type="protein sequence ID" value="RVV99047.1"/>
    <property type="molecule type" value="Genomic_DNA"/>
</dbReference>
<gene>
    <name evidence="5" type="ORF">EKE94_09245</name>
</gene>
<feature type="domain" description="HTH hxlR-type" evidence="4">
    <location>
        <begin position="17"/>
        <end position="121"/>
    </location>
</feature>
<name>A0A438AKF0_9RHOB</name>
<evidence type="ECO:0000313" key="6">
    <source>
        <dbReference type="Proteomes" id="UP000285908"/>
    </source>
</evidence>
<sequence length="137" mass="15519">MTETSLREDLQNLPRTDPALDRLVEEIIGRVADKWTMLLIEILTEQECCRFGELSRACPGISQKMLTQTLRAMERDGLVTRMVYPVVPPKVEYRLTDLGLGLSKAFCGVWLWAEANFEKIEKARSDYAAKAAVQDPS</sequence>
<dbReference type="Pfam" id="PF01638">
    <property type="entry name" value="HxlR"/>
    <property type="match status" value="1"/>
</dbReference>
<evidence type="ECO:0000259" key="4">
    <source>
        <dbReference type="PROSITE" id="PS51118"/>
    </source>
</evidence>
<keyword evidence="3" id="KW-0804">Transcription</keyword>
<proteinExistence type="predicted"/>
<organism evidence="5 6">
    <name type="scientific">Mesobaculum littorinae</name>
    <dbReference type="NCBI Taxonomy" id="2486419"/>
    <lineage>
        <taxon>Bacteria</taxon>
        <taxon>Pseudomonadati</taxon>
        <taxon>Pseudomonadota</taxon>
        <taxon>Alphaproteobacteria</taxon>
        <taxon>Rhodobacterales</taxon>
        <taxon>Roseobacteraceae</taxon>
        <taxon>Mesobaculum</taxon>
    </lineage>
</organism>
<evidence type="ECO:0000256" key="2">
    <source>
        <dbReference type="ARBA" id="ARBA00023125"/>
    </source>
</evidence>
<evidence type="ECO:0000256" key="1">
    <source>
        <dbReference type="ARBA" id="ARBA00023015"/>
    </source>
</evidence>
<dbReference type="AlphaFoldDB" id="A0A438AKF0"/>
<accession>A0A438AKF0</accession>
<dbReference type="OrthoDB" id="9800350at2"/>
<dbReference type="Proteomes" id="UP000285908">
    <property type="component" value="Unassembled WGS sequence"/>
</dbReference>
<protein>
    <submittedName>
        <fullName evidence="5">Transcriptional regulator</fullName>
    </submittedName>
</protein>
<comment type="caution">
    <text evidence="5">The sequence shown here is derived from an EMBL/GenBank/DDBJ whole genome shotgun (WGS) entry which is preliminary data.</text>
</comment>
<dbReference type="SUPFAM" id="SSF46785">
    <property type="entry name" value="Winged helix' DNA-binding domain"/>
    <property type="match status" value="1"/>
</dbReference>
<dbReference type="InterPro" id="IPR036388">
    <property type="entry name" value="WH-like_DNA-bd_sf"/>
</dbReference>
<dbReference type="PROSITE" id="PS51118">
    <property type="entry name" value="HTH_HXLR"/>
    <property type="match status" value="1"/>
</dbReference>
<reference evidence="5 6" key="1">
    <citation type="submission" date="2018-11" db="EMBL/GenBank/DDBJ databases">
        <title>Mesobaculum littorinae gen. nov., sp. nov., isolated from Littorina scabra that represents a novel genus of the order Rhodobacteraceae.</title>
        <authorList>
            <person name="Li F."/>
        </authorList>
    </citation>
    <scope>NUCLEOTIDE SEQUENCE [LARGE SCALE GENOMIC DNA]</scope>
    <source>
        <strain evidence="5 6">M0103</strain>
    </source>
</reference>
<dbReference type="Gene3D" id="1.10.10.10">
    <property type="entry name" value="Winged helix-like DNA-binding domain superfamily/Winged helix DNA-binding domain"/>
    <property type="match status" value="1"/>
</dbReference>